<dbReference type="AlphaFoldDB" id="Q22UZ1"/>
<dbReference type="InterPro" id="IPR005172">
    <property type="entry name" value="CRC"/>
</dbReference>
<dbReference type="SMART" id="SM01114">
    <property type="entry name" value="CXC"/>
    <property type="match status" value="2"/>
</dbReference>
<keyword evidence="7" id="KW-1185">Reference proteome</keyword>
<dbReference type="STRING" id="312017.Q22UZ1"/>
<dbReference type="RefSeq" id="XP_001009402.2">
    <property type="nucleotide sequence ID" value="XM_001009402.2"/>
</dbReference>
<dbReference type="InterPro" id="IPR033467">
    <property type="entry name" value="Tesmin/TSO1-like_CXC"/>
</dbReference>
<dbReference type="InterPro" id="IPR028307">
    <property type="entry name" value="Lin-54_fam"/>
</dbReference>
<gene>
    <name evidence="6" type="ORF">TTHERM_00577120</name>
</gene>
<dbReference type="PANTHER" id="PTHR12446">
    <property type="entry name" value="TESMIN/TSO1-RELATED"/>
    <property type="match status" value="1"/>
</dbReference>
<protein>
    <submittedName>
        <fullName evidence="6">Tesmin TSO1-like CXC domain protein</fullName>
    </submittedName>
</protein>
<feature type="compositionally biased region" description="Basic and acidic residues" evidence="4">
    <location>
        <begin position="304"/>
        <end position="313"/>
    </location>
</feature>
<evidence type="ECO:0000256" key="3">
    <source>
        <dbReference type="ARBA" id="ARBA00023242"/>
    </source>
</evidence>
<dbReference type="EMBL" id="GG662798">
    <property type="protein sequence ID" value="EAR89157.2"/>
    <property type="molecule type" value="Genomic_DNA"/>
</dbReference>
<dbReference type="PROSITE" id="PS51634">
    <property type="entry name" value="CRC"/>
    <property type="match status" value="1"/>
</dbReference>
<sequence>MNNSIQNSQANSSTQNTVSNLFQVESIPILRSADLNTCFSKGFSTSFKPVSPLNSTGSNIIKPVAVKRTSSQASTPLAGLQNLLSFSSLLNNTSKKTDLQQTTQDYEKENMSNATLSYQLMKELQHQLQLELSQQSQSTPLSSSTIGNQMNEQSIASNSSPLFQFFSQTECNNNQNLLSGATNFNNQLLNKNSPCLQAAQKPIAEEQEEATSPCVVKKRKVQKKSQVSSQNLNEQKTEEMESECSNDQNKSQISASLVNLQQEQVEEVKIIQKKSKVEGKKRQKKSKKSSQSLEEQQSNQIDFNKSDSQKESLTDTNQEDSNKKGDSPLPSQQEVNNQKEDQSNENQSDEEEGDDDEEDMEQQSAEGKPHKQSLSQQQQKLLMQIGENQGNGSNKKTRICNCKKTKCLKLYCDCFAAGEFCGAECNCCECSNTVANKEARNKIVEGLLEKNPFAFNVKDIEIEEPSQLSLKAQKKLASKKGCNCRRSGCLKKYCQCYQDGLQCGEHCKCNGCENCEKPAKKLFLAEQNSLSLQSQNSTPNNNNNTNSFNTQSLLINNNLSLSKQNSLNFNENQNKQFQASVQYNNQLNTQQNTSKLNKANNNFLLNQVNTTFNNNNYSNNNNNNNNNNKSSSNNQHNLLDESAQQLVLTQILSSMVAQQTSILNNPLIQLATLQASLQSVLMPQQQQQTQQNSFESSIESLLLQAAAVAASNSLKDTSKLNKKYE</sequence>
<dbReference type="KEGG" id="tet:TTHERM_00577120"/>
<dbReference type="HOGENOM" id="CLU_350066_0_0_1"/>
<dbReference type="GO" id="GO:0006355">
    <property type="term" value="P:regulation of DNA-templated transcription"/>
    <property type="evidence" value="ECO:0007669"/>
    <property type="project" value="TreeGrafter"/>
</dbReference>
<feature type="compositionally biased region" description="Low complexity" evidence="4">
    <location>
        <begin position="289"/>
        <end position="300"/>
    </location>
</feature>
<feature type="region of interest" description="Disordered" evidence="4">
    <location>
        <begin position="222"/>
        <end position="250"/>
    </location>
</feature>
<comment type="subcellular location">
    <subcellularLocation>
        <location evidence="1">Nucleus</location>
    </subcellularLocation>
</comment>
<evidence type="ECO:0000313" key="6">
    <source>
        <dbReference type="EMBL" id="EAR89157.2"/>
    </source>
</evidence>
<evidence type="ECO:0000256" key="1">
    <source>
        <dbReference type="ARBA" id="ARBA00004123"/>
    </source>
</evidence>
<dbReference type="PANTHER" id="PTHR12446:SF34">
    <property type="entry name" value="PROTEIN LIN-54 HOMOLOG"/>
    <property type="match status" value="1"/>
</dbReference>
<accession>Q22UZ1</accession>
<name>Q22UZ1_TETTS</name>
<reference evidence="7" key="1">
    <citation type="journal article" date="2006" name="PLoS Biol.">
        <title>Macronuclear genome sequence of the ciliate Tetrahymena thermophila, a model eukaryote.</title>
        <authorList>
            <person name="Eisen J.A."/>
            <person name="Coyne R.S."/>
            <person name="Wu M."/>
            <person name="Wu D."/>
            <person name="Thiagarajan M."/>
            <person name="Wortman J.R."/>
            <person name="Badger J.H."/>
            <person name="Ren Q."/>
            <person name="Amedeo P."/>
            <person name="Jones K.M."/>
            <person name="Tallon L.J."/>
            <person name="Delcher A.L."/>
            <person name="Salzberg S.L."/>
            <person name="Silva J.C."/>
            <person name="Haas B.J."/>
            <person name="Majoros W.H."/>
            <person name="Farzad M."/>
            <person name="Carlton J.M."/>
            <person name="Smith R.K. Jr."/>
            <person name="Garg J."/>
            <person name="Pearlman R.E."/>
            <person name="Karrer K.M."/>
            <person name="Sun L."/>
            <person name="Manning G."/>
            <person name="Elde N.C."/>
            <person name="Turkewitz A.P."/>
            <person name="Asai D.J."/>
            <person name="Wilkes D.E."/>
            <person name="Wang Y."/>
            <person name="Cai H."/>
            <person name="Collins K."/>
            <person name="Stewart B.A."/>
            <person name="Lee S.R."/>
            <person name="Wilamowska K."/>
            <person name="Weinberg Z."/>
            <person name="Ruzzo W.L."/>
            <person name="Wloga D."/>
            <person name="Gaertig J."/>
            <person name="Frankel J."/>
            <person name="Tsao C.-C."/>
            <person name="Gorovsky M.A."/>
            <person name="Keeling P.J."/>
            <person name="Waller R.F."/>
            <person name="Patron N.J."/>
            <person name="Cherry J.M."/>
            <person name="Stover N.A."/>
            <person name="Krieger C.J."/>
            <person name="del Toro C."/>
            <person name="Ryder H.F."/>
            <person name="Williamson S.C."/>
            <person name="Barbeau R.A."/>
            <person name="Hamilton E.P."/>
            <person name="Orias E."/>
        </authorList>
    </citation>
    <scope>NUCLEOTIDE SEQUENCE [LARGE SCALE GENOMIC DNA]</scope>
    <source>
        <strain evidence="7">SB210</strain>
    </source>
</reference>
<feature type="region of interest" description="Disordered" evidence="4">
    <location>
        <begin position="275"/>
        <end position="378"/>
    </location>
</feature>
<dbReference type="Proteomes" id="UP000009168">
    <property type="component" value="Unassembled WGS sequence"/>
</dbReference>
<evidence type="ECO:0000256" key="4">
    <source>
        <dbReference type="SAM" id="MobiDB-lite"/>
    </source>
</evidence>
<dbReference type="OrthoDB" id="46687at2759"/>
<feature type="domain" description="CRC" evidence="5">
    <location>
        <begin position="396"/>
        <end position="517"/>
    </location>
</feature>
<dbReference type="GeneID" id="7834652"/>
<feature type="compositionally biased region" description="Acidic residues" evidence="4">
    <location>
        <begin position="347"/>
        <end position="361"/>
    </location>
</feature>
<dbReference type="GO" id="GO:0005634">
    <property type="term" value="C:nucleus"/>
    <property type="evidence" value="ECO:0007669"/>
    <property type="project" value="UniProtKB-SubCell"/>
</dbReference>
<keyword evidence="3" id="KW-0539">Nucleus</keyword>
<organism evidence="6 7">
    <name type="scientific">Tetrahymena thermophila (strain SB210)</name>
    <dbReference type="NCBI Taxonomy" id="312017"/>
    <lineage>
        <taxon>Eukaryota</taxon>
        <taxon>Sar</taxon>
        <taxon>Alveolata</taxon>
        <taxon>Ciliophora</taxon>
        <taxon>Intramacronucleata</taxon>
        <taxon>Oligohymenophorea</taxon>
        <taxon>Hymenostomatida</taxon>
        <taxon>Tetrahymenina</taxon>
        <taxon>Tetrahymenidae</taxon>
        <taxon>Tetrahymena</taxon>
    </lineage>
</organism>
<dbReference type="Pfam" id="PF03638">
    <property type="entry name" value="TCR"/>
    <property type="match status" value="2"/>
</dbReference>
<evidence type="ECO:0000256" key="2">
    <source>
        <dbReference type="ARBA" id="ARBA00007267"/>
    </source>
</evidence>
<feature type="compositionally biased region" description="Low complexity" evidence="4">
    <location>
        <begin position="362"/>
        <end position="378"/>
    </location>
</feature>
<feature type="region of interest" description="Disordered" evidence="4">
    <location>
        <begin position="610"/>
        <end position="635"/>
    </location>
</feature>
<feature type="region of interest" description="Disordered" evidence="4">
    <location>
        <begin position="530"/>
        <end position="550"/>
    </location>
</feature>
<dbReference type="InParanoid" id="Q22UZ1"/>
<dbReference type="eggNOG" id="KOG1171">
    <property type="taxonomic scope" value="Eukaryota"/>
</dbReference>
<evidence type="ECO:0000313" key="7">
    <source>
        <dbReference type="Proteomes" id="UP000009168"/>
    </source>
</evidence>
<proteinExistence type="inferred from homology"/>
<evidence type="ECO:0000259" key="5">
    <source>
        <dbReference type="PROSITE" id="PS51634"/>
    </source>
</evidence>
<comment type="similarity">
    <text evidence="2">Belongs to the lin-54 family.</text>
</comment>